<name>A0ABQ1TSE7_9BACT</name>
<sequence length="310" mass="35392">MSHDTPEDAPDLWMRHMLRGEFEKAWQKTDKDLAARADKPCWHLPRHFQYIWNGTSLDGKRVLVRCYHGLGDTIQFIRYMPLLKAVAAEVIVWAQRELIPLLKTAPGIDQLLPLHDGTPEVAYDVDVEIMELPHIFRTTLETIPRSIPYLHVEPRFLSPDKEQLAVGLVWKAGDWDGRRSIPFPLLAPLATLLGVQLYILQGDAEQAGWQEGIGINPGALNLYEYARVIRGLDLLITVDSMPAHLAGALGVPVWTLLHAEADWRWMQHRDDSPWYPTMRLFRQAEAGDWEGVVERVMGELKQLHTQHSNA</sequence>
<dbReference type="Pfam" id="PF01075">
    <property type="entry name" value="Glyco_transf_9"/>
    <property type="match status" value="1"/>
</dbReference>
<evidence type="ECO:0000313" key="2">
    <source>
        <dbReference type="Proteomes" id="UP000632273"/>
    </source>
</evidence>
<reference evidence="2" key="1">
    <citation type="journal article" date="2019" name="Int. J. Syst. Evol. Microbiol.">
        <title>The Global Catalogue of Microorganisms (GCM) 10K type strain sequencing project: providing services to taxonomists for standard genome sequencing and annotation.</title>
        <authorList>
            <consortium name="The Broad Institute Genomics Platform"/>
            <consortium name="The Broad Institute Genome Sequencing Center for Infectious Disease"/>
            <person name="Wu L."/>
            <person name="Ma J."/>
        </authorList>
    </citation>
    <scope>NUCLEOTIDE SEQUENCE [LARGE SCALE GENOMIC DNA]</scope>
    <source>
        <strain evidence="2">CGMCC 1.15197</strain>
    </source>
</reference>
<accession>A0ABQ1TSE7</accession>
<dbReference type="SUPFAM" id="SSF53756">
    <property type="entry name" value="UDP-Glycosyltransferase/glycogen phosphorylase"/>
    <property type="match status" value="1"/>
</dbReference>
<evidence type="ECO:0000313" key="1">
    <source>
        <dbReference type="EMBL" id="GGF02668.1"/>
    </source>
</evidence>
<dbReference type="InterPro" id="IPR002201">
    <property type="entry name" value="Glyco_trans_9"/>
</dbReference>
<dbReference type="EMBL" id="BMHT01000002">
    <property type="protein sequence ID" value="GGF02668.1"/>
    <property type="molecule type" value="Genomic_DNA"/>
</dbReference>
<comment type="caution">
    <text evidence="1">The sequence shown here is derived from an EMBL/GenBank/DDBJ whole genome shotgun (WGS) entry which is preliminary data.</text>
</comment>
<protein>
    <recommendedName>
        <fullName evidence="3">ADP-heptose--LPS heptosyltransferase</fullName>
    </recommendedName>
</protein>
<gene>
    <name evidence="1" type="ORF">GCM10011383_11950</name>
</gene>
<dbReference type="Proteomes" id="UP000632273">
    <property type="component" value="Unassembled WGS sequence"/>
</dbReference>
<keyword evidence="2" id="KW-1185">Reference proteome</keyword>
<dbReference type="Gene3D" id="3.40.50.2000">
    <property type="entry name" value="Glycogen Phosphorylase B"/>
    <property type="match status" value="1"/>
</dbReference>
<evidence type="ECO:0008006" key="3">
    <source>
        <dbReference type="Google" id="ProtNLM"/>
    </source>
</evidence>
<organism evidence="1 2">
    <name type="scientific">Hymenobacter cavernae</name>
    <dbReference type="NCBI Taxonomy" id="2044852"/>
    <lineage>
        <taxon>Bacteria</taxon>
        <taxon>Pseudomonadati</taxon>
        <taxon>Bacteroidota</taxon>
        <taxon>Cytophagia</taxon>
        <taxon>Cytophagales</taxon>
        <taxon>Hymenobacteraceae</taxon>
        <taxon>Hymenobacter</taxon>
    </lineage>
</organism>
<proteinExistence type="predicted"/>
<dbReference type="RefSeq" id="WP_188812101.1">
    <property type="nucleotide sequence ID" value="NZ_BMHT01000002.1"/>
</dbReference>